<proteinExistence type="predicted"/>
<gene>
    <name evidence="1" type="ORF">QYT958_LOCUS15413</name>
</gene>
<comment type="caution">
    <text evidence="1">The sequence shown here is derived from an EMBL/GenBank/DDBJ whole genome shotgun (WGS) entry which is preliminary data.</text>
</comment>
<accession>A0A821G2T7</accession>
<evidence type="ECO:0000313" key="2">
    <source>
        <dbReference type="Proteomes" id="UP000663848"/>
    </source>
</evidence>
<dbReference type="SUPFAM" id="SSF51445">
    <property type="entry name" value="(Trans)glycosidases"/>
    <property type="match status" value="1"/>
</dbReference>
<dbReference type="InterPro" id="IPR017853">
    <property type="entry name" value="GH"/>
</dbReference>
<sequence length="292" mass="34533">MIKLVPPLWYSFVINIKKPQKFVYDIIDRLFTQHPKLAYIKWDCNAYSAINPHQSHLYVDYVHDLYSVLDRLRKQYPSVSIMLRSAISICNHVTDWGKQSLKFRTNVAMMGKLGYDIVVSKLDESELLFSPQVLHSYARLKDIPWDGDLFRLVSPYRHEHDIASLIYVSENQDKSIWLTYLIINRYCVENIRGYMEQLQKDSEELFFSLSHQSGVIDLRPLSRSLLRLKKTEWIDRILPGTYHSMIQYIREELEERANRLEHSLSNLDFSLKYPLNVLLAQETLDKIESMKV</sequence>
<dbReference type="AlphaFoldDB" id="A0A821G2T7"/>
<dbReference type="EMBL" id="CAJOBR010002142">
    <property type="protein sequence ID" value="CAF4659664.1"/>
    <property type="molecule type" value="Genomic_DNA"/>
</dbReference>
<dbReference type="Proteomes" id="UP000663848">
    <property type="component" value="Unassembled WGS sequence"/>
</dbReference>
<protein>
    <submittedName>
        <fullName evidence="1">Uncharacterized protein</fullName>
    </submittedName>
</protein>
<name>A0A821G2T7_9BILA</name>
<dbReference type="InterPro" id="IPR013785">
    <property type="entry name" value="Aldolase_TIM"/>
</dbReference>
<evidence type="ECO:0000313" key="1">
    <source>
        <dbReference type="EMBL" id="CAF4659664.1"/>
    </source>
</evidence>
<dbReference type="Gene3D" id="3.20.20.70">
    <property type="entry name" value="Aldolase class I"/>
    <property type="match status" value="1"/>
</dbReference>
<reference evidence="1" key="1">
    <citation type="submission" date="2021-02" db="EMBL/GenBank/DDBJ databases">
        <authorList>
            <person name="Nowell W R."/>
        </authorList>
    </citation>
    <scope>NUCLEOTIDE SEQUENCE</scope>
</reference>
<organism evidence="1 2">
    <name type="scientific">Rotaria socialis</name>
    <dbReference type="NCBI Taxonomy" id="392032"/>
    <lineage>
        <taxon>Eukaryota</taxon>
        <taxon>Metazoa</taxon>
        <taxon>Spiralia</taxon>
        <taxon>Gnathifera</taxon>
        <taxon>Rotifera</taxon>
        <taxon>Eurotatoria</taxon>
        <taxon>Bdelloidea</taxon>
        <taxon>Philodinida</taxon>
        <taxon>Philodinidae</taxon>
        <taxon>Rotaria</taxon>
    </lineage>
</organism>